<protein>
    <submittedName>
        <fullName evidence="1">Uncharacterized protein</fullName>
    </submittedName>
</protein>
<name>A0A974DU41_XENLA</name>
<dbReference type="EMBL" id="CM004467">
    <property type="protein sequence ID" value="OCT98184.1"/>
    <property type="molecule type" value="Genomic_DNA"/>
</dbReference>
<organism evidence="1 2">
    <name type="scientific">Xenopus laevis</name>
    <name type="common">African clawed frog</name>
    <dbReference type="NCBI Taxonomy" id="8355"/>
    <lineage>
        <taxon>Eukaryota</taxon>
        <taxon>Metazoa</taxon>
        <taxon>Chordata</taxon>
        <taxon>Craniata</taxon>
        <taxon>Vertebrata</taxon>
        <taxon>Euteleostomi</taxon>
        <taxon>Amphibia</taxon>
        <taxon>Batrachia</taxon>
        <taxon>Anura</taxon>
        <taxon>Pipoidea</taxon>
        <taxon>Pipidae</taxon>
        <taxon>Xenopodinae</taxon>
        <taxon>Xenopus</taxon>
        <taxon>Xenopus</taxon>
    </lineage>
</organism>
<reference evidence="2" key="1">
    <citation type="journal article" date="2016" name="Nature">
        <title>Genome evolution in the allotetraploid frog Xenopus laevis.</title>
        <authorList>
            <person name="Session A.M."/>
            <person name="Uno Y."/>
            <person name="Kwon T."/>
            <person name="Chapman J.A."/>
            <person name="Toyoda A."/>
            <person name="Takahashi S."/>
            <person name="Fukui A."/>
            <person name="Hikosaka A."/>
            <person name="Suzuki A."/>
            <person name="Kondo M."/>
            <person name="van Heeringen S.J."/>
            <person name="Quigley I."/>
            <person name="Heinz S."/>
            <person name="Ogino H."/>
            <person name="Ochi H."/>
            <person name="Hellsten U."/>
            <person name="Lyons J.B."/>
            <person name="Simakov O."/>
            <person name="Putnam N."/>
            <person name="Stites J."/>
            <person name="Kuroki Y."/>
            <person name="Tanaka T."/>
            <person name="Michiue T."/>
            <person name="Watanabe M."/>
            <person name="Bogdanovic O."/>
            <person name="Lister R."/>
            <person name="Georgiou G."/>
            <person name="Paranjpe S.S."/>
            <person name="van Kruijsbergen I."/>
            <person name="Shu S."/>
            <person name="Carlson J."/>
            <person name="Kinoshita T."/>
            <person name="Ohta Y."/>
            <person name="Mawaribuchi S."/>
            <person name="Jenkins J."/>
            <person name="Grimwood J."/>
            <person name="Schmutz J."/>
            <person name="Mitros T."/>
            <person name="Mozaffari S.V."/>
            <person name="Suzuki Y."/>
            <person name="Haramoto Y."/>
            <person name="Yamamoto T.S."/>
            <person name="Takagi C."/>
            <person name="Heald R."/>
            <person name="Miller K."/>
            <person name="Haudenschild C."/>
            <person name="Kitzman J."/>
            <person name="Nakayama T."/>
            <person name="Izutsu Y."/>
            <person name="Robert J."/>
            <person name="Fortriede J."/>
            <person name="Burns K."/>
            <person name="Lotay V."/>
            <person name="Karimi K."/>
            <person name="Yasuoka Y."/>
            <person name="Dichmann D.S."/>
            <person name="Flajnik M.F."/>
            <person name="Houston D.W."/>
            <person name="Shendure J."/>
            <person name="DuPasquier L."/>
            <person name="Vize P.D."/>
            <person name="Zorn A.M."/>
            <person name="Ito M."/>
            <person name="Marcotte E.M."/>
            <person name="Wallingford J.B."/>
            <person name="Ito Y."/>
            <person name="Asashima M."/>
            <person name="Ueno N."/>
            <person name="Matsuda Y."/>
            <person name="Veenstra G.J."/>
            <person name="Fujiyama A."/>
            <person name="Harland R.M."/>
            <person name="Taira M."/>
            <person name="Rokhsar D.S."/>
        </authorList>
    </citation>
    <scope>NUCLEOTIDE SEQUENCE [LARGE SCALE GENOMIC DNA]</scope>
    <source>
        <strain evidence="2">J</strain>
    </source>
</reference>
<proteinExistence type="predicted"/>
<evidence type="ECO:0000313" key="1">
    <source>
        <dbReference type="EMBL" id="OCT98184.1"/>
    </source>
</evidence>
<gene>
    <name evidence="1" type="ORF">XELAEV_18010415mg</name>
</gene>
<accession>A0A974DU41</accession>
<dbReference type="Proteomes" id="UP000694892">
    <property type="component" value="Chromosome 1S"/>
</dbReference>
<sequence length="38" mass="4089">MADLEAVLADVGYLMAMEKSKSTPAARASKKIVLPEPR</sequence>
<dbReference type="AlphaFoldDB" id="A0A974DU41"/>
<evidence type="ECO:0000313" key="2">
    <source>
        <dbReference type="Proteomes" id="UP000694892"/>
    </source>
</evidence>